<evidence type="ECO:0000313" key="5">
    <source>
        <dbReference type="EMBL" id="MFD0916872.1"/>
    </source>
</evidence>
<keyword evidence="6" id="KW-1185">Reference proteome</keyword>
<dbReference type="PRINTS" id="PR00313">
    <property type="entry name" value="CABNDNGRPT"/>
</dbReference>
<accession>A0ABW3FL48</accession>
<feature type="domain" description="Calx-beta" evidence="4">
    <location>
        <begin position="9"/>
        <end position="102"/>
    </location>
</feature>
<dbReference type="InterPro" id="IPR018511">
    <property type="entry name" value="Hemolysin-typ_Ca-bd_CS"/>
</dbReference>
<organism evidence="5 6">
    <name type="scientific">Pseudahrensia aquimaris</name>
    <dbReference type="NCBI Taxonomy" id="744461"/>
    <lineage>
        <taxon>Bacteria</taxon>
        <taxon>Pseudomonadati</taxon>
        <taxon>Pseudomonadota</taxon>
        <taxon>Alphaproteobacteria</taxon>
        <taxon>Hyphomicrobiales</taxon>
        <taxon>Ahrensiaceae</taxon>
        <taxon>Pseudahrensia</taxon>
    </lineage>
</organism>
<dbReference type="SUPFAM" id="SSF51120">
    <property type="entry name" value="beta-Roll"/>
    <property type="match status" value="2"/>
</dbReference>
<name>A0ABW3FL48_9HYPH</name>
<dbReference type="InterPro" id="IPR026919">
    <property type="entry name" value="ADGRV1"/>
</dbReference>
<dbReference type="SMART" id="SM00237">
    <property type="entry name" value="Calx_beta"/>
    <property type="match status" value="2"/>
</dbReference>
<dbReference type="Pfam" id="PF03160">
    <property type="entry name" value="Calx-beta"/>
    <property type="match status" value="4"/>
</dbReference>
<dbReference type="SUPFAM" id="SSF141072">
    <property type="entry name" value="CalX-like"/>
    <property type="match status" value="4"/>
</dbReference>
<evidence type="ECO:0000259" key="4">
    <source>
        <dbReference type="SMART" id="SM00237"/>
    </source>
</evidence>
<dbReference type="InterPro" id="IPR001343">
    <property type="entry name" value="Hemolysn_Ca-bd"/>
</dbReference>
<dbReference type="Pfam" id="PF00353">
    <property type="entry name" value="HemolysinCabind"/>
    <property type="match status" value="2"/>
</dbReference>
<dbReference type="PANTHER" id="PTHR46682:SF1">
    <property type="entry name" value="ADHESION G-PROTEIN COUPLED RECEPTOR V1"/>
    <property type="match status" value="1"/>
</dbReference>
<evidence type="ECO:0000256" key="2">
    <source>
        <dbReference type="ARBA" id="ARBA00022737"/>
    </source>
</evidence>
<dbReference type="InterPro" id="IPR038081">
    <property type="entry name" value="CalX-like_sf"/>
</dbReference>
<dbReference type="Gene3D" id="2.150.10.10">
    <property type="entry name" value="Serralysin-like metalloprotease, C-terminal"/>
    <property type="match status" value="2"/>
</dbReference>
<dbReference type="EMBL" id="JBHTJV010000009">
    <property type="protein sequence ID" value="MFD0916872.1"/>
    <property type="molecule type" value="Genomic_DNA"/>
</dbReference>
<gene>
    <name evidence="5" type="ORF">ACFQ14_10680</name>
</gene>
<dbReference type="Proteomes" id="UP001597101">
    <property type="component" value="Unassembled WGS sequence"/>
</dbReference>
<dbReference type="PANTHER" id="PTHR46682">
    <property type="entry name" value="ADHESION G-PROTEIN COUPLED RECEPTOR V1"/>
    <property type="match status" value="1"/>
</dbReference>
<evidence type="ECO:0000313" key="6">
    <source>
        <dbReference type="Proteomes" id="UP001597101"/>
    </source>
</evidence>
<keyword evidence="3" id="KW-0106">Calcium</keyword>
<sequence length="814" mass="85195">MELIGGYGMVQISISGDTVLENDNEFLEFVVTLSEAAVDAVTVNFRTLRGTALDDDLDNSLTGTLNNGTLTFAPGQTSASIFIEANFDTLDERDEHVIVELFDPSANAVFAGDLPVARATGVILDDDGPGSNLALFVSEPVLVEADAGQTNAVFEVRLSQPAPSAFSVNYQTADGTAVSGQDYISTSGVLSFAQGQEVLSVSVPVIGDTVGEMAEFFSLIVTPPSSPSIGTDGAVGEATILDTDTSPLPEISIEGDTVLEDDVNYLRFVVTLSEESTSPITVDFNTITRTASAADFDNSLTGTLNNGTLTFAPGQTSASIFIEANFDTLDERDESLAIRLINPTGAVFSGGADTIEAIGFMLDDDGAGLNIALAGTELEVFELPQPETTYYVPVELSQPSSVQLVFNVSATDGSANSTDFQLLDPTVTFAPGQTKASVAVSIKGDAMVEGDEMFSLDFSPQAGLPFAGNIPTTFITIKNGPLLPGPTNGNDDLIGTSGNDTIDLLAGNDSYSGLGGNDTIFGGAGGDSLDGGTGADTMYGGSGNDRFYVDSTSDRVFESANEGYDIVYASSASWTLSANTERLIFTDSGNHVGRGNELDNRLNGNAGIDRFVIDAGGADVFSGGNGRDSFDARSSSEGMRLFLNNQALNGDAVAGDIFASIEVFLGSSTADDFMRTGEGRARFAGSGGNDRLYGGNSVDYLQGDAGDDDLRGGNARDTLIGGTGNDDLYGGKDRDQFRFVESDFGQDTIHDYQDGLDYFRFFSAVADDFFDFTITGNGTSSVRLTLASDPTNFIDVNGNGGSIVTLDAGDFSFY</sequence>
<keyword evidence="1" id="KW-0732">Signal</keyword>
<proteinExistence type="predicted"/>
<evidence type="ECO:0000256" key="3">
    <source>
        <dbReference type="ARBA" id="ARBA00022837"/>
    </source>
</evidence>
<dbReference type="InterPro" id="IPR003644">
    <property type="entry name" value="Calx_beta"/>
</dbReference>
<comment type="caution">
    <text evidence="5">The sequence shown here is derived from an EMBL/GenBank/DDBJ whole genome shotgun (WGS) entry which is preliminary data.</text>
</comment>
<protein>
    <submittedName>
        <fullName evidence="5">Calx-beta domain-containing protein</fullName>
    </submittedName>
</protein>
<keyword evidence="2" id="KW-0677">Repeat</keyword>
<feature type="domain" description="Calx-beta" evidence="4">
    <location>
        <begin position="119"/>
        <end position="222"/>
    </location>
</feature>
<reference evidence="6" key="1">
    <citation type="journal article" date="2019" name="Int. J. Syst. Evol. Microbiol.">
        <title>The Global Catalogue of Microorganisms (GCM) 10K type strain sequencing project: providing services to taxonomists for standard genome sequencing and annotation.</title>
        <authorList>
            <consortium name="The Broad Institute Genomics Platform"/>
            <consortium name="The Broad Institute Genome Sequencing Center for Infectious Disease"/>
            <person name="Wu L."/>
            <person name="Ma J."/>
        </authorList>
    </citation>
    <scope>NUCLEOTIDE SEQUENCE [LARGE SCALE GENOMIC DNA]</scope>
    <source>
        <strain evidence="6">CCUG 60023</strain>
    </source>
</reference>
<evidence type="ECO:0000256" key="1">
    <source>
        <dbReference type="ARBA" id="ARBA00022729"/>
    </source>
</evidence>
<dbReference type="PROSITE" id="PS00330">
    <property type="entry name" value="HEMOLYSIN_CALCIUM"/>
    <property type="match status" value="2"/>
</dbReference>
<dbReference type="Gene3D" id="2.60.40.2030">
    <property type="match status" value="3"/>
</dbReference>
<dbReference type="InterPro" id="IPR011049">
    <property type="entry name" value="Serralysin-like_metalloprot_C"/>
</dbReference>